<reference evidence="3" key="1">
    <citation type="journal article" date="2019" name="Int. J. Syst. Evol. Microbiol.">
        <title>The Global Catalogue of Microorganisms (GCM) 10K type strain sequencing project: providing services to taxonomists for standard genome sequencing and annotation.</title>
        <authorList>
            <consortium name="The Broad Institute Genomics Platform"/>
            <consortium name="The Broad Institute Genome Sequencing Center for Infectious Disease"/>
            <person name="Wu L."/>
            <person name="Ma J."/>
        </authorList>
    </citation>
    <scope>NUCLEOTIDE SEQUENCE [LARGE SCALE GENOMIC DNA]</scope>
    <source>
        <strain evidence="3">KCTC 23984</strain>
    </source>
</reference>
<dbReference type="RefSeq" id="WP_377486845.1">
    <property type="nucleotide sequence ID" value="NZ_JBHUOX010000012.1"/>
</dbReference>
<evidence type="ECO:0000313" key="3">
    <source>
        <dbReference type="Proteomes" id="UP001597641"/>
    </source>
</evidence>
<name>A0ABW6BXU6_9BACT</name>
<keyword evidence="3" id="KW-1185">Reference proteome</keyword>
<dbReference type="Proteomes" id="UP001597641">
    <property type="component" value="Unassembled WGS sequence"/>
</dbReference>
<sequence>MSHRFGPLNSGAYEFFGLDQATIRLALEYGITARLTVGAGRSSLEKKYDGFLKYKLLQQSAPRKTPVTVTWLSGAAITTLKWPNPEQQNLFSSRLSYTHQLLIARRFNRRLSLQLFPTLVHRNLVKTRQDENNVYALGAGGRFMLTKRTSFNLEYFYLLPGETAKNFRNGLSFGFDIDTGGHVFQLIFTNSQGMVEKFFVPRNDGSWADGDIFFGFNISRVFQLKEKKSW</sequence>
<feature type="domain" description="DUF5777" evidence="1">
    <location>
        <begin position="2"/>
        <end position="222"/>
    </location>
</feature>
<protein>
    <submittedName>
        <fullName evidence="2">DUF5777 family beta-barrel protein</fullName>
    </submittedName>
</protein>
<evidence type="ECO:0000259" key="1">
    <source>
        <dbReference type="Pfam" id="PF19089"/>
    </source>
</evidence>
<proteinExistence type="predicted"/>
<gene>
    <name evidence="2" type="ORF">ACFS7Z_15740</name>
</gene>
<dbReference type="InterPro" id="IPR045916">
    <property type="entry name" value="DUF5777"/>
</dbReference>
<evidence type="ECO:0000313" key="2">
    <source>
        <dbReference type="EMBL" id="MFD3001826.1"/>
    </source>
</evidence>
<dbReference type="EMBL" id="JBHUOX010000012">
    <property type="protein sequence ID" value="MFD3001826.1"/>
    <property type="molecule type" value="Genomic_DNA"/>
</dbReference>
<accession>A0ABW6BXU6</accession>
<dbReference type="Pfam" id="PF19089">
    <property type="entry name" value="DUF5777"/>
    <property type="match status" value="1"/>
</dbReference>
<organism evidence="2 3">
    <name type="scientific">Pontibacter toksunensis</name>
    <dbReference type="NCBI Taxonomy" id="1332631"/>
    <lineage>
        <taxon>Bacteria</taxon>
        <taxon>Pseudomonadati</taxon>
        <taxon>Bacteroidota</taxon>
        <taxon>Cytophagia</taxon>
        <taxon>Cytophagales</taxon>
        <taxon>Hymenobacteraceae</taxon>
        <taxon>Pontibacter</taxon>
    </lineage>
</organism>
<comment type="caution">
    <text evidence="2">The sequence shown here is derived from an EMBL/GenBank/DDBJ whole genome shotgun (WGS) entry which is preliminary data.</text>
</comment>